<evidence type="ECO:0000313" key="2">
    <source>
        <dbReference type="EMBL" id="TKR69120.1"/>
    </source>
</evidence>
<proteinExistence type="predicted"/>
<reference evidence="2 3" key="2">
    <citation type="journal article" date="2019" name="G3 (Bethesda)">
        <title>Hybrid Assembly of the Genome of the Entomopathogenic Nematode Steinernema carpocapsae Identifies the X-Chromosome.</title>
        <authorList>
            <person name="Serra L."/>
            <person name="Macchietto M."/>
            <person name="Macias-Munoz A."/>
            <person name="McGill C.J."/>
            <person name="Rodriguez I.M."/>
            <person name="Rodriguez B."/>
            <person name="Murad R."/>
            <person name="Mortazavi A."/>
        </authorList>
    </citation>
    <scope>NUCLEOTIDE SEQUENCE [LARGE SCALE GENOMIC DNA]</scope>
    <source>
        <strain evidence="2 3">ALL</strain>
    </source>
</reference>
<comment type="caution">
    <text evidence="2">The sequence shown here is derived from an EMBL/GenBank/DDBJ whole genome shotgun (WGS) entry which is preliminary data.</text>
</comment>
<accession>A0A4U5MIA7</accession>
<evidence type="ECO:0000256" key="1">
    <source>
        <dbReference type="SAM" id="Phobius"/>
    </source>
</evidence>
<keyword evidence="1" id="KW-1133">Transmembrane helix</keyword>
<keyword evidence="1" id="KW-0472">Membrane</keyword>
<sequence>MSAPNDQLPYNPAYPTAQAPQVLQALQAYPTQALHGQYPAAPAAALLRDIRLHIPWSTIHRILRRWLRRIFLPIMRLTLRHLDLSIDRSSRLLRRTLLPELRLRALATLRSNTTIQPEWSLDPVTILMSNVPFVVPLTVIVASLLWYLH</sequence>
<keyword evidence="1" id="KW-0812">Transmembrane</keyword>
<gene>
    <name evidence="2" type="ORF">L596_021316</name>
</gene>
<dbReference type="AlphaFoldDB" id="A0A4U5MIA7"/>
<keyword evidence="3" id="KW-1185">Reference proteome</keyword>
<organism evidence="2 3">
    <name type="scientific">Steinernema carpocapsae</name>
    <name type="common">Entomopathogenic nematode</name>
    <dbReference type="NCBI Taxonomy" id="34508"/>
    <lineage>
        <taxon>Eukaryota</taxon>
        <taxon>Metazoa</taxon>
        <taxon>Ecdysozoa</taxon>
        <taxon>Nematoda</taxon>
        <taxon>Chromadorea</taxon>
        <taxon>Rhabditida</taxon>
        <taxon>Tylenchina</taxon>
        <taxon>Panagrolaimomorpha</taxon>
        <taxon>Strongyloidoidea</taxon>
        <taxon>Steinernematidae</taxon>
        <taxon>Steinernema</taxon>
    </lineage>
</organism>
<feature type="transmembrane region" description="Helical" evidence="1">
    <location>
        <begin position="126"/>
        <end position="148"/>
    </location>
</feature>
<reference evidence="2 3" key="1">
    <citation type="journal article" date="2015" name="Genome Biol.">
        <title>Comparative genomics of Steinernema reveals deeply conserved gene regulatory networks.</title>
        <authorList>
            <person name="Dillman A.R."/>
            <person name="Macchietto M."/>
            <person name="Porter C.F."/>
            <person name="Rogers A."/>
            <person name="Williams B."/>
            <person name="Antoshechkin I."/>
            <person name="Lee M.M."/>
            <person name="Goodwin Z."/>
            <person name="Lu X."/>
            <person name="Lewis E.E."/>
            <person name="Goodrich-Blair H."/>
            <person name="Stock S.P."/>
            <person name="Adams B.J."/>
            <person name="Sternberg P.W."/>
            <person name="Mortazavi A."/>
        </authorList>
    </citation>
    <scope>NUCLEOTIDE SEQUENCE [LARGE SCALE GENOMIC DNA]</scope>
    <source>
        <strain evidence="2 3">ALL</strain>
    </source>
</reference>
<dbReference type="Proteomes" id="UP000298663">
    <property type="component" value="Unassembled WGS sequence"/>
</dbReference>
<protein>
    <submittedName>
        <fullName evidence="2">Uncharacterized protein</fullName>
    </submittedName>
</protein>
<name>A0A4U5MIA7_STECR</name>
<evidence type="ECO:0000313" key="3">
    <source>
        <dbReference type="Proteomes" id="UP000298663"/>
    </source>
</evidence>
<dbReference type="EMBL" id="AZBU02000007">
    <property type="protein sequence ID" value="TKR69120.1"/>
    <property type="molecule type" value="Genomic_DNA"/>
</dbReference>